<gene>
    <name evidence="1" type="ORF">TUM19329_34760</name>
</gene>
<sequence>MPGKWYHWIMLFVLVWVVGCTDTSTANMPESAGLAANTQNQTNTAQTTITNGALIMPPQATLQVAECGQTITPSLLPH</sequence>
<dbReference type="EMBL" id="AP022839">
    <property type="protein sequence ID" value="BCA97115.1"/>
    <property type="molecule type" value="Genomic_DNA"/>
</dbReference>
<reference evidence="1" key="1">
    <citation type="journal article" date="2020" name="Microbiol. Resour. Announc.">
        <title>Complete Genome Sequence of Novel Psychrotolerant Legionella Strain TUM19329, Isolated from Antarctic Lake Sediment.</title>
        <authorList>
            <person name="Shimada S."/>
            <person name="Nakai R."/>
            <person name="Aoki K."/>
            <person name="Shimoeda N."/>
            <person name="Ohno G."/>
            <person name="Miyazaki Y."/>
            <person name="Kudoh S."/>
            <person name="Imura S."/>
            <person name="Watanabe K."/>
            <person name="Ishii Y."/>
            <person name="Tateda K."/>
        </authorList>
    </citation>
    <scope>NUCLEOTIDE SEQUENCE [LARGE SCALE GENOMIC DNA]</scope>
    <source>
        <strain evidence="1">TUM19329</strain>
    </source>
</reference>
<accession>A0A6F8T8V3</accession>
<proteinExistence type="predicted"/>
<dbReference type="Proteomes" id="UP000502894">
    <property type="component" value="Chromosome"/>
</dbReference>
<protein>
    <submittedName>
        <fullName evidence="1">Uncharacterized protein</fullName>
    </submittedName>
</protein>
<dbReference type="AlphaFoldDB" id="A0A6F8T8V3"/>
<organism evidence="1 2">
    <name type="scientific">Legionella antarctica</name>
    <dbReference type="NCBI Taxonomy" id="2708020"/>
    <lineage>
        <taxon>Bacteria</taxon>
        <taxon>Pseudomonadati</taxon>
        <taxon>Pseudomonadota</taxon>
        <taxon>Gammaproteobacteria</taxon>
        <taxon>Legionellales</taxon>
        <taxon>Legionellaceae</taxon>
        <taxon>Legionella</taxon>
    </lineage>
</organism>
<name>A0A6F8T8V3_9GAMM</name>
<dbReference type="KEGG" id="lant:TUM19329_34760"/>
<dbReference type="RefSeq" id="WP_173238326.1">
    <property type="nucleotide sequence ID" value="NZ_AP022839.1"/>
</dbReference>
<evidence type="ECO:0000313" key="2">
    <source>
        <dbReference type="Proteomes" id="UP000502894"/>
    </source>
</evidence>
<keyword evidence="2" id="KW-1185">Reference proteome</keyword>
<dbReference type="PROSITE" id="PS51257">
    <property type="entry name" value="PROKAR_LIPOPROTEIN"/>
    <property type="match status" value="1"/>
</dbReference>
<evidence type="ECO:0000313" key="1">
    <source>
        <dbReference type="EMBL" id="BCA97115.1"/>
    </source>
</evidence>